<reference evidence="2 3" key="1">
    <citation type="submission" date="2024-10" db="EMBL/GenBank/DDBJ databases">
        <title>The Natural Products Discovery Center: Release of the First 8490 Sequenced Strains for Exploring Actinobacteria Biosynthetic Diversity.</title>
        <authorList>
            <person name="Kalkreuter E."/>
            <person name="Kautsar S.A."/>
            <person name="Yang D."/>
            <person name="Bader C.D."/>
            <person name="Teijaro C.N."/>
            <person name="Fluegel L."/>
            <person name="Davis C.M."/>
            <person name="Simpson J.R."/>
            <person name="Lauterbach L."/>
            <person name="Steele A.D."/>
            <person name="Gui C."/>
            <person name="Meng S."/>
            <person name="Li G."/>
            <person name="Viehrig K."/>
            <person name="Ye F."/>
            <person name="Su P."/>
            <person name="Kiefer A.F."/>
            <person name="Nichols A."/>
            <person name="Cepeda A.J."/>
            <person name="Yan W."/>
            <person name="Fan B."/>
            <person name="Jiang Y."/>
            <person name="Adhikari A."/>
            <person name="Zheng C.-J."/>
            <person name="Schuster L."/>
            <person name="Cowan T.M."/>
            <person name="Smanski M.J."/>
            <person name="Chevrette M.G."/>
            <person name="De Carvalho L.P.S."/>
            <person name="Shen B."/>
        </authorList>
    </citation>
    <scope>NUCLEOTIDE SEQUENCE [LARGE SCALE GENOMIC DNA]</scope>
    <source>
        <strain evidence="2 3">NPDC002173</strain>
    </source>
</reference>
<feature type="transmembrane region" description="Helical" evidence="1">
    <location>
        <begin position="111"/>
        <end position="139"/>
    </location>
</feature>
<feature type="transmembrane region" description="Helical" evidence="1">
    <location>
        <begin position="64"/>
        <end position="85"/>
    </location>
</feature>
<comment type="caution">
    <text evidence="2">The sequence shown here is derived from an EMBL/GenBank/DDBJ whole genome shotgun (WGS) entry which is preliminary data.</text>
</comment>
<gene>
    <name evidence="2" type="ORF">ACFYXI_25850</name>
</gene>
<evidence type="ECO:0000313" key="2">
    <source>
        <dbReference type="EMBL" id="MFF3669015.1"/>
    </source>
</evidence>
<proteinExistence type="predicted"/>
<dbReference type="EMBL" id="JBIASD010000018">
    <property type="protein sequence ID" value="MFF3669015.1"/>
    <property type="molecule type" value="Genomic_DNA"/>
</dbReference>
<keyword evidence="1" id="KW-0472">Membrane</keyword>
<evidence type="ECO:0000313" key="3">
    <source>
        <dbReference type="Proteomes" id="UP001602013"/>
    </source>
</evidence>
<protein>
    <submittedName>
        <fullName evidence="2">ABC transporter permease</fullName>
    </submittedName>
</protein>
<keyword evidence="1" id="KW-0812">Transmembrane</keyword>
<feature type="transmembrane region" description="Helical" evidence="1">
    <location>
        <begin position="240"/>
        <end position="263"/>
    </location>
</feature>
<evidence type="ECO:0000256" key="1">
    <source>
        <dbReference type="SAM" id="Phobius"/>
    </source>
</evidence>
<keyword evidence="1" id="KW-1133">Transmembrane helix</keyword>
<feature type="transmembrane region" description="Helical" evidence="1">
    <location>
        <begin position="180"/>
        <end position="200"/>
    </location>
</feature>
<feature type="transmembrane region" description="Helical" evidence="1">
    <location>
        <begin position="151"/>
        <end position="173"/>
    </location>
</feature>
<dbReference type="RefSeq" id="WP_387414841.1">
    <property type="nucleotide sequence ID" value="NZ_JBIASD010000018.1"/>
</dbReference>
<dbReference type="Proteomes" id="UP001602013">
    <property type="component" value="Unassembled WGS sequence"/>
</dbReference>
<sequence length="270" mass="27095">MTASISPRALVSAELRRLAATRLPMWGSLAALGSGGFVGLLALVGPENFDPPAPGLDTAPGVRAVLGLLGLCAFIPALLGTTAVASEYRHRTITTTALFAPRRWTMLAAKLAAYAIAGLAYGLIAVTVAGAALFGAAAVKGVALGLPTATVLALLSRIAVTMAVYTLVGVAVGALIPNQVAAAAILGAYFYMIETALLLVPGVKELYPYLPGGATAALTGFTFLADALAEQTGGGATSLLSAPLGATVLLGYAVVAAVIAVIVPLRRDIT</sequence>
<organism evidence="2 3">
    <name type="scientific">Microtetraspora malaysiensis</name>
    <dbReference type="NCBI Taxonomy" id="161358"/>
    <lineage>
        <taxon>Bacteria</taxon>
        <taxon>Bacillati</taxon>
        <taxon>Actinomycetota</taxon>
        <taxon>Actinomycetes</taxon>
        <taxon>Streptosporangiales</taxon>
        <taxon>Streptosporangiaceae</taxon>
        <taxon>Microtetraspora</taxon>
    </lineage>
</organism>
<accession>A0ABW6SZD5</accession>
<feature type="transmembrane region" description="Helical" evidence="1">
    <location>
        <begin position="23"/>
        <end position="44"/>
    </location>
</feature>
<keyword evidence="3" id="KW-1185">Reference proteome</keyword>
<name>A0ABW6SZD5_9ACTN</name>